<evidence type="ECO:0000259" key="1">
    <source>
        <dbReference type="PROSITE" id="PS51704"/>
    </source>
</evidence>
<dbReference type="EMBL" id="FUXZ01000005">
    <property type="protein sequence ID" value="SKA64716.1"/>
    <property type="molecule type" value="Genomic_DNA"/>
</dbReference>
<dbReference type="PROSITE" id="PS51704">
    <property type="entry name" value="GP_PDE"/>
    <property type="match status" value="1"/>
</dbReference>
<dbReference type="Gene3D" id="3.20.20.190">
    <property type="entry name" value="Phosphatidylinositol (PI) phosphodiesterase"/>
    <property type="match status" value="1"/>
</dbReference>
<dbReference type="PANTHER" id="PTHR46211:SF1">
    <property type="entry name" value="GLYCEROPHOSPHODIESTER PHOSPHODIESTERASE, CYTOPLASMIC"/>
    <property type="match status" value="1"/>
</dbReference>
<evidence type="ECO:0000313" key="2">
    <source>
        <dbReference type="EMBL" id="SKA64716.1"/>
    </source>
</evidence>
<dbReference type="InterPro" id="IPR008964">
    <property type="entry name" value="Invasin/intimin_cell_adhesion"/>
</dbReference>
<dbReference type="InterPro" id="IPR017946">
    <property type="entry name" value="PLC-like_Pdiesterase_TIM-brl"/>
</dbReference>
<protein>
    <submittedName>
        <fullName evidence="2">Glycerophosphoryl diester phosphodiesterase</fullName>
    </submittedName>
</protein>
<name>A0A1T4VIE0_9FIRM</name>
<dbReference type="SUPFAM" id="SSF49373">
    <property type="entry name" value="Invasin/intimin cell-adhesion fragments"/>
    <property type="match status" value="1"/>
</dbReference>
<evidence type="ECO:0000313" key="3">
    <source>
        <dbReference type="Proteomes" id="UP000190814"/>
    </source>
</evidence>
<dbReference type="Proteomes" id="UP000190814">
    <property type="component" value="Unassembled WGS sequence"/>
</dbReference>
<dbReference type="STRING" id="39495.SAMN02745111_01021"/>
<gene>
    <name evidence="2" type="ORF">SAMN02745111_01021</name>
</gene>
<dbReference type="PANTHER" id="PTHR46211">
    <property type="entry name" value="GLYCEROPHOSPHORYL DIESTER PHOSPHODIESTERASE"/>
    <property type="match status" value="1"/>
</dbReference>
<sequence length="544" mass="63305">MKWFKIFICFCLIIMISNMVYAKDKSISNRWQIVLFGRTGINENLYGLKDNVLTLKKNKCVLVYDNFEALPKKIKMTNGNKVRIVVDKEKSIRTKLKLKRDSFRALKFVPSDEVALDVDEKKGTIKANIEGTFKLKIYEKIDERWKYKKKIKISIKNKPISLDKNNEIQREFDYPESIKLFGNINEFGFLKEETDKEIISDNKEDDGFKNIELNEKDIYRIRVNTKTKISNEVYPKTAIIKNIKYTTDNKKILSVDKDGVIKALKAGKATITCTSLYDKKVRTKIHVCICSIDADKNQIVAHRGYSTEAPENSLAAYRLACEYGFYGVECDIYVTKDGKFVCNHNPSMLHMFGVDLEISNCTYDEIKDINMTNGQNIDKYPNEKIPRVEEYLDIIKQYGKCAVIELKGEMQYEDLVRLSEILDSYDMNDKIEIISFNVESMVNIRDIYSKKDCKVMPEFYVLSPKPEEIQSSLGDKTTLEWALENDFNIGCYYEVVNKEMVDKLHEKNLKCYIYCIDDYYFAYDTFDEFKIDSLAANTAEIIDL</sequence>
<dbReference type="GO" id="GO:0008081">
    <property type="term" value="F:phosphoric diester hydrolase activity"/>
    <property type="evidence" value="ECO:0007669"/>
    <property type="project" value="InterPro"/>
</dbReference>
<keyword evidence="3" id="KW-1185">Reference proteome</keyword>
<dbReference type="InterPro" id="IPR003343">
    <property type="entry name" value="Big_2"/>
</dbReference>
<dbReference type="GO" id="GO:0006629">
    <property type="term" value="P:lipid metabolic process"/>
    <property type="evidence" value="ECO:0007669"/>
    <property type="project" value="InterPro"/>
</dbReference>
<dbReference type="SUPFAM" id="SSF51695">
    <property type="entry name" value="PLC-like phosphodiesterases"/>
    <property type="match status" value="1"/>
</dbReference>
<dbReference type="InterPro" id="IPR030395">
    <property type="entry name" value="GP_PDE_dom"/>
</dbReference>
<proteinExistence type="predicted"/>
<feature type="domain" description="GP-PDE" evidence="1">
    <location>
        <begin position="297"/>
        <end position="544"/>
    </location>
</feature>
<organism evidence="2 3">
    <name type="scientific">Eubacterium uniforme</name>
    <dbReference type="NCBI Taxonomy" id="39495"/>
    <lineage>
        <taxon>Bacteria</taxon>
        <taxon>Bacillati</taxon>
        <taxon>Bacillota</taxon>
        <taxon>Clostridia</taxon>
        <taxon>Eubacteriales</taxon>
        <taxon>Eubacteriaceae</taxon>
        <taxon>Eubacterium</taxon>
    </lineage>
</organism>
<accession>A0A1T4VIE0</accession>
<dbReference type="Gene3D" id="2.60.40.1080">
    <property type="match status" value="1"/>
</dbReference>
<dbReference type="Pfam" id="PF03009">
    <property type="entry name" value="GDPD"/>
    <property type="match status" value="1"/>
</dbReference>
<dbReference type="Pfam" id="PF02368">
    <property type="entry name" value="Big_2"/>
    <property type="match status" value="1"/>
</dbReference>
<dbReference type="AlphaFoldDB" id="A0A1T4VIE0"/>
<reference evidence="2 3" key="1">
    <citation type="submission" date="2017-02" db="EMBL/GenBank/DDBJ databases">
        <authorList>
            <person name="Peterson S.W."/>
        </authorList>
    </citation>
    <scope>NUCLEOTIDE SEQUENCE [LARGE SCALE GENOMIC DNA]</scope>
    <source>
        <strain evidence="2 3">ATCC 35992</strain>
    </source>
</reference>